<evidence type="ECO:0000256" key="10">
    <source>
        <dbReference type="ARBA" id="ARBA00048848"/>
    </source>
</evidence>
<dbReference type="InterPro" id="IPR000182">
    <property type="entry name" value="GNAT_dom"/>
</dbReference>
<evidence type="ECO:0000313" key="14">
    <source>
        <dbReference type="EMBL" id="POW17675.1"/>
    </source>
</evidence>
<proteinExistence type="inferred from homology"/>
<feature type="non-terminal residue" evidence="14">
    <location>
        <position position="1"/>
    </location>
</feature>
<comment type="catalytic activity">
    <reaction evidence="9">
        <text>L-lysyl-[protein] + acetyl-CoA = N(6)-acetyl-L-lysyl-[protein] + CoA + H(+)</text>
        <dbReference type="Rhea" id="RHEA:45948"/>
        <dbReference type="Rhea" id="RHEA-COMP:9752"/>
        <dbReference type="Rhea" id="RHEA-COMP:10731"/>
        <dbReference type="ChEBI" id="CHEBI:15378"/>
        <dbReference type="ChEBI" id="CHEBI:29969"/>
        <dbReference type="ChEBI" id="CHEBI:57287"/>
        <dbReference type="ChEBI" id="CHEBI:57288"/>
        <dbReference type="ChEBI" id="CHEBI:61930"/>
        <dbReference type="EC" id="2.3.1.48"/>
    </reaction>
</comment>
<dbReference type="InterPro" id="IPR016181">
    <property type="entry name" value="Acyl_CoA_acyltransferase"/>
</dbReference>
<evidence type="ECO:0000256" key="9">
    <source>
        <dbReference type="ARBA" id="ARBA00048017"/>
    </source>
</evidence>
<organism evidence="14 15">
    <name type="scientific">Puccinia striiformis</name>
    <dbReference type="NCBI Taxonomy" id="27350"/>
    <lineage>
        <taxon>Eukaryota</taxon>
        <taxon>Fungi</taxon>
        <taxon>Dikarya</taxon>
        <taxon>Basidiomycota</taxon>
        <taxon>Pucciniomycotina</taxon>
        <taxon>Pucciniomycetes</taxon>
        <taxon>Pucciniales</taxon>
        <taxon>Pucciniaceae</taxon>
        <taxon>Puccinia</taxon>
    </lineage>
</organism>
<dbReference type="VEuPathDB" id="FungiDB:PSTT_00487"/>
<keyword evidence="3" id="KW-0159">Chromosome partition</keyword>
<dbReference type="PROSITE" id="PS51186">
    <property type="entry name" value="GNAT"/>
    <property type="match status" value="1"/>
</dbReference>
<feature type="transmembrane region" description="Helical" evidence="12">
    <location>
        <begin position="76"/>
        <end position="94"/>
    </location>
</feature>
<dbReference type="InterPro" id="IPR045141">
    <property type="entry name" value="NAA60-like"/>
</dbReference>
<dbReference type="Gene3D" id="3.40.630.30">
    <property type="match status" value="1"/>
</dbReference>
<feature type="region of interest" description="Disordered" evidence="11">
    <location>
        <begin position="414"/>
        <end position="441"/>
    </location>
</feature>
<evidence type="ECO:0000259" key="13">
    <source>
        <dbReference type="PROSITE" id="PS51186"/>
    </source>
</evidence>
<comment type="catalytic activity">
    <reaction evidence="10">
        <text>N-terminal L-methionyl-[transmembrane protein] + acetyl-CoA = N-terminal N(alpha)-acetyl-L-methionyl-[transmembrane protein] + CoA + H(+)</text>
        <dbReference type="Rhea" id="RHEA:50604"/>
        <dbReference type="Rhea" id="RHEA-COMP:12745"/>
        <dbReference type="Rhea" id="RHEA-COMP:12746"/>
        <dbReference type="ChEBI" id="CHEBI:15378"/>
        <dbReference type="ChEBI" id="CHEBI:57287"/>
        <dbReference type="ChEBI" id="CHEBI:57288"/>
        <dbReference type="ChEBI" id="CHEBI:64731"/>
        <dbReference type="ChEBI" id="CHEBI:133414"/>
        <dbReference type="EC" id="2.3.1.259"/>
    </reaction>
</comment>
<dbReference type="PANTHER" id="PTHR14744:SF15">
    <property type="entry name" value="N-ALPHA-ACETYLTRANSFERASE 60"/>
    <property type="match status" value="1"/>
</dbReference>
<sequence>NCIKGCTKRDELLHLKFEISFSEKDNSEANSACTQIQAEANHKQSSPTNSQSKMRRGAWLSLVPQQTITQQQQSSFFLQLTNIIFIVVVVFFFTTTSPTRTSDSSETSISIPTTNTFIPFKKANKAHQHHNHDHHPSRTRSSKLWRKKHSSITTPLSNHKNNYHILPLMENSQLNNLALNLNHHNHNNDPRSSSFEVRSLQVCDIEKVRELHCTSLPVTYPRSFFYNLLSSSPSSALSGEGEKISLVATLPSTNGHGYFDTIGGVHSVHHHQPGCSTHQQYSHLGHHHVTSPLSGRKPISLDVIGSITARISPGTPTSVRILTLCVSPDYRRFGVGKLLLDNLLKQIKHRFSRLSTLSSTTNSTARKVSVNLHVQATNLVAHSFYKRAGFTTVGFKPSYYSDNELRPLDPAMKIIHSSSPTNTHSSASSDHSDDPFNQQISSPTTSIYIPIQFTLVFTHT</sequence>
<dbReference type="EC" id="2.3.1.48" evidence="1"/>
<dbReference type="EC" id="2.3.1.259" evidence="7"/>
<evidence type="ECO:0000313" key="15">
    <source>
        <dbReference type="Proteomes" id="UP000239156"/>
    </source>
</evidence>
<dbReference type="EMBL" id="PKSL01000002">
    <property type="protein sequence ID" value="POW17675.1"/>
    <property type="molecule type" value="Genomic_DNA"/>
</dbReference>
<feature type="region of interest" description="Disordered" evidence="11">
    <location>
        <begin position="126"/>
        <end position="146"/>
    </location>
</feature>
<keyword evidence="12" id="KW-1133">Transmembrane helix</keyword>
<keyword evidence="2" id="KW-0808">Transferase</keyword>
<dbReference type="GO" id="GO:0007059">
    <property type="term" value="P:chromosome segregation"/>
    <property type="evidence" value="ECO:0007669"/>
    <property type="project" value="UniProtKB-KW"/>
</dbReference>
<feature type="compositionally biased region" description="Low complexity" evidence="11">
    <location>
        <begin position="416"/>
        <end position="429"/>
    </location>
</feature>
<feature type="domain" description="N-acetyltransferase" evidence="13">
    <location>
        <begin position="195"/>
        <end position="415"/>
    </location>
</feature>
<dbReference type="GO" id="GO:0000139">
    <property type="term" value="C:Golgi membrane"/>
    <property type="evidence" value="ECO:0007669"/>
    <property type="project" value="TreeGrafter"/>
</dbReference>
<evidence type="ECO:0000256" key="1">
    <source>
        <dbReference type="ARBA" id="ARBA00013184"/>
    </source>
</evidence>
<dbReference type="GO" id="GO:0004402">
    <property type="term" value="F:histone acetyltransferase activity"/>
    <property type="evidence" value="ECO:0007669"/>
    <property type="project" value="TreeGrafter"/>
</dbReference>
<gene>
    <name evidence="14" type="ORF">PSTT_00487</name>
</gene>
<evidence type="ECO:0000256" key="7">
    <source>
        <dbReference type="ARBA" id="ARBA00026111"/>
    </source>
</evidence>
<evidence type="ECO:0000256" key="11">
    <source>
        <dbReference type="SAM" id="MobiDB-lite"/>
    </source>
</evidence>
<dbReference type="SUPFAM" id="SSF55729">
    <property type="entry name" value="Acyl-CoA N-acyltransferases (Nat)"/>
    <property type="match status" value="1"/>
</dbReference>
<keyword evidence="4" id="KW-0156">Chromatin regulator</keyword>
<evidence type="ECO:0000256" key="2">
    <source>
        <dbReference type="ARBA" id="ARBA00022679"/>
    </source>
</evidence>
<dbReference type="PANTHER" id="PTHR14744">
    <property type="entry name" value="N-ALPHA-ACETYLTRANSFERASE 60"/>
    <property type="match status" value="1"/>
</dbReference>
<evidence type="ECO:0000256" key="5">
    <source>
        <dbReference type="ARBA" id="ARBA00023315"/>
    </source>
</evidence>
<evidence type="ECO:0000256" key="12">
    <source>
        <dbReference type="SAM" id="Phobius"/>
    </source>
</evidence>
<name>A0A2S4W7C8_9BASI</name>
<protein>
    <recommendedName>
        <fullName evidence="8">N-alpha-acetyltransferase 60</fullName>
        <ecNumber evidence="7">2.3.1.259</ecNumber>
        <ecNumber evidence="1">2.3.1.48</ecNumber>
    </recommendedName>
</protein>
<dbReference type="GO" id="GO:0120518">
    <property type="term" value="F:protein N-terminal-methionine acetyltransferase activity"/>
    <property type="evidence" value="ECO:0007669"/>
    <property type="project" value="UniProtKB-EC"/>
</dbReference>
<reference evidence="14" key="1">
    <citation type="submission" date="2017-12" db="EMBL/GenBank/DDBJ databases">
        <title>Gene loss provides genomic basis for host adaptation in cereal stripe rust fungi.</title>
        <authorList>
            <person name="Xia C."/>
        </authorList>
    </citation>
    <scope>NUCLEOTIDE SEQUENCE [LARGE SCALE GENOMIC DNA]</scope>
    <source>
        <strain evidence="14">93-210</strain>
    </source>
</reference>
<evidence type="ECO:0000256" key="6">
    <source>
        <dbReference type="ARBA" id="ARBA00025774"/>
    </source>
</evidence>
<evidence type="ECO:0000256" key="4">
    <source>
        <dbReference type="ARBA" id="ARBA00022853"/>
    </source>
</evidence>
<dbReference type="Pfam" id="PF13508">
    <property type="entry name" value="Acetyltransf_7"/>
    <property type="match status" value="1"/>
</dbReference>
<keyword evidence="15" id="KW-1185">Reference proteome</keyword>
<comment type="caution">
    <text evidence="14">The sequence shown here is derived from an EMBL/GenBank/DDBJ whole genome shotgun (WGS) entry which is preliminary data.</text>
</comment>
<dbReference type="VEuPathDB" id="FungiDB:PSHT_03356"/>
<evidence type="ECO:0000256" key="3">
    <source>
        <dbReference type="ARBA" id="ARBA00022829"/>
    </source>
</evidence>
<dbReference type="CDD" id="cd04301">
    <property type="entry name" value="NAT_SF"/>
    <property type="match status" value="1"/>
</dbReference>
<comment type="similarity">
    <text evidence="6">Belongs to the acetyltransferase family. NAA60 subfamily.</text>
</comment>
<accession>A0A2S4W7C8</accession>
<evidence type="ECO:0000256" key="8">
    <source>
        <dbReference type="ARBA" id="ARBA00026144"/>
    </source>
</evidence>
<keyword evidence="12" id="KW-0472">Membrane</keyword>
<dbReference type="AlphaFoldDB" id="A0A2S4W7C8"/>
<dbReference type="Proteomes" id="UP000239156">
    <property type="component" value="Unassembled WGS sequence"/>
</dbReference>
<keyword evidence="12" id="KW-0812">Transmembrane</keyword>
<keyword evidence="5" id="KW-0012">Acyltransferase</keyword>